<name>A0A2U2C5S6_9RHOB</name>
<evidence type="ECO:0000256" key="7">
    <source>
        <dbReference type="ARBA" id="ARBA00022989"/>
    </source>
</evidence>
<reference evidence="17 18" key="1">
    <citation type="submission" date="2018-05" db="EMBL/GenBank/DDBJ databases">
        <title>Pararhodobacter marina sp. nov., isolated from deep-sea water of the Indian Ocean.</title>
        <authorList>
            <person name="Lai Q.Sr."/>
            <person name="Liu X."/>
            <person name="Shao Z."/>
        </authorList>
    </citation>
    <scope>NUCLEOTIDE SEQUENCE [LARGE SCALE GENOMIC DNA]</scope>
    <source>
        <strain evidence="17 18">CIC4N-9</strain>
    </source>
</reference>
<feature type="transmembrane region" description="Helical" evidence="16">
    <location>
        <begin position="40"/>
        <end position="56"/>
    </location>
</feature>
<feature type="transmembrane region" description="Helical" evidence="16">
    <location>
        <begin position="63"/>
        <end position="81"/>
    </location>
</feature>
<evidence type="ECO:0000313" key="17">
    <source>
        <dbReference type="EMBL" id="PWE27230.1"/>
    </source>
</evidence>
<evidence type="ECO:0000256" key="13">
    <source>
        <dbReference type="ARBA" id="ARBA00038060"/>
    </source>
</evidence>
<dbReference type="AlphaFoldDB" id="A0A2U2C5S6"/>
<evidence type="ECO:0000256" key="10">
    <source>
        <dbReference type="ARBA" id="ARBA00023157"/>
    </source>
</evidence>
<evidence type="ECO:0000256" key="14">
    <source>
        <dbReference type="ARBA" id="ARBA00038526"/>
    </source>
</evidence>
<comment type="caution">
    <text evidence="17">The sequence shown here is derived from an EMBL/GenBank/DDBJ whole genome shotgun (WGS) entry which is preliminary data.</text>
</comment>
<evidence type="ECO:0000256" key="11">
    <source>
        <dbReference type="ARBA" id="ARBA00023284"/>
    </source>
</evidence>
<keyword evidence="3" id="KW-1003">Cell membrane</keyword>
<dbReference type="GO" id="GO:0005886">
    <property type="term" value="C:plasma membrane"/>
    <property type="evidence" value="ECO:0007669"/>
    <property type="project" value="UniProtKB-SubCell"/>
</dbReference>
<comment type="function">
    <text evidence="12">Required for disulfide bond formation in some proteins. Part of a redox system composed of DsbI and DsbL that mediates formation of an essential disulfide bond in AssT.</text>
</comment>
<evidence type="ECO:0000256" key="6">
    <source>
        <dbReference type="ARBA" id="ARBA00022982"/>
    </source>
</evidence>
<keyword evidence="6" id="KW-0249">Electron transport</keyword>
<dbReference type="EMBL" id="QEYD01000012">
    <property type="protein sequence ID" value="PWE27230.1"/>
    <property type="molecule type" value="Genomic_DNA"/>
</dbReference>
<evidence type="ECO:0000256" key="3">
    <source>
        <dbReference type="ARBA" id="ARBA00022475"/>
    </source>
</evidence>
<keyword evidence="9 16" id="KW-0472">Membrane</keyword>
<keyword evidence="10" id="KW-1015">Disulfide bond</keyword>
<evidence type="ECO:0000256" key="5">
    <source>
        <dbReference type="ARBA" id="ARBA00022692"/>
    </source>
</evidence>
<evidence type="ECO:0000256" key="1">
    <source>
        <dbReference type="ARBA" id="ARBA00004429"/>
    </source>
</evidence>
<keyword evidence="4" id="KW-0997">Cell inner membrane</keyword>
<dbReference type="PANTHER" id="PTHR36570:SF1">
    <property type="entry name" value="PROTEIN-DISULFIDE OXIDOREDUCTASE DSBI"/>
    <property type="match status" value="1"/>
</dbReference>
<dbReference type="SUPFAM" id="SSF158442">
    <property type="entry name" value="DsbB-like"/>
    <property type="match status" value="1"/>
</dbReference>
<dbReference type="GO" id="GO:0015035">
    <property type="term" value="F:protein-disulfide reductase activity"/>
    <property type="evidence" value="ECO:0007669"/>
    <property type="project" value="InterPro"/>
</dbReference>
<dbReference type="Proteomes" id="UP000244940">
    <property type="component" value="Unassembled WGS sequence"/>
</dbReference>
<keyword evidence="8" id="KW-0560">Oxidoreductase</keyword>
<sequence length="154" mass="16256">MKNWSLAPLAGLGSAALLGGALYFQFVVGLAPCDLCIEQRWPHLAAVIIGLLVLFFPNRWLMALGALAAATSGALGVYHTGVERGWWEGPTACSGTADISSLSPSDALDAIMAAPVVRCTDVAWELLGLSMASWNAILSFALAALWIVAMRRAR</sequence>
<dbReference type="InterPro" id="IPR024199">
    <property type="entry name" value="Uncharacterised_DsbB"/>
</dbReference>
<dbReference type="Gene3D" id="1.20.1550.10">
    <property type="entry name" value="DsbB-like"/>
    <property type="match status" value="1"/>
</dbReference>
<keyword evidence="7 16" id="KW-1133">Transmembrane helix</keyword>
<dbReference type="PIRSF" id="PIRSF033913">
    <property type="entry name" value="S-S_format_DsbB"/>
    <property type="match status" value="1"/>
</dbReference>
<comment type="subunit">
    <text evidence="14">Interacts with DsbL.</text>
</comment>
<gene>
    <name evidence="17" type="ORF">C4N9_18175</name>
</gene>
<evidence type="ECO:0000313" key="18">
    <source>
        <dbReference type="Proteomes" id="UP000244940"/>
    </source>
</evidence>
<comment type="subcellular location">
    <subcellularLocation>
        <location evidence="1">Cell inner membrane</location>
        <topology evidence="1">Multi-pass membrane protein</topology>
    </subcellularLocation>
</comment>
<feature type="transmembrane region" description="Helical" evidence="16">
    <location>
        <begin position="131"/>
        <end position="149"/>
    </location>
</feature>
<dbReference type="InterPro" id="IPR050183">
    <property type="entry name" value="DsbB"/>
</dbReference>
<evidence type="ECO:0000256" key="4">
    <source>
        <dbReference type="ARBA" id="ARBA00022519"/>
    </source>
</evidence>
<evidence type="ECO:0000256" key="16">
    <source>
        <dbReference type="SAM" id="Phobius"/>
    </source>
</evidence>
<evidence type="ECO:0000256" key="8">
    <source>
        <dbReference type="ARBA" id="ARBA00023002"/>
    </source>
</evidence>
<dbReference type="GO" id="GO:0006457">
    <property type="term" value="P:protein folding"/>
    <property type="evidence" value="ECO:0007669"/>
    <property type="project" value="InterPro"/>
</dbReference>
<dbReference type="PANTHER" id="PTHR36570">
    <property type="entry name" value="DISULFIDE BOND FORMATION PROTEIN B"/>
    <property type="match status" value="1"/>
</dbReference>
<evidence type="ECO:0000256" key="12">
    <source>
        <dbReference type="ARBA" id="ARBA00037310"/>
    </source>
</evidence>
<evidence type="ECO:0000256" key="2">
    <source>
        <dbReference type="ARBA" id="ARBA00022448"/>
    </source>
</evidence>
<dbReference type="InterPro" id="IPR023380">
    <property type="entry name" value="DsbB-like_sf"/>
</dbReference>
<keyword evidence="5 16" id="KW-0812">Transmembrane</keyword>
<evidence type="ECO:0000256" key="15">
    <source>
        <dbReference type="ARBA" id="ARBA00039389"/>
    </source>
</evidence>
<dbReference type="OrthoDB" id="9808637at2"/>
<keyword evidence="2" id="KW-0813">Transport</keyword>
<dbReference type="GeneID" id="94366825"/>
<keyword evidence="18" id="KW-1185">Reference proteome</keyword>
<dbReference type="Pfam" id="PF02600">
    <property type="entry name" value="DsbB"/>
    <property type="match status" value="1"/>
</dbReference>
<protein>
    <recommendedName>
        <fullName evidence="15">Putative protein-disulfide oxidoreductase DsbI</fullName>
    </recommendedName>
</protein>
<evidence type="ECO:0000256" key="9">
    <source>
        <dbReference type="ARBA" id="ARBA00023136"/>
    </source>
</evidence>
<comment type="similarity">
    <text evidence="13">Belongs to the DsbB family. DsbI subfamily.</text>
</comment>
<proteinExistence type="inferred from homology"/>
<dbReference type="InterPro" id="IPR003752">
    <property type="entry name" value="DiS_bond_form_DsbB/BdbC"/>
</dbReference>
<organism evidence="17 18">
    <name type="scientific">Pararhodobacter marinus</name>
    <dbReference type="NCBI Taxonomy" id="2184063"/>
    <lineage>
        <taxon>Bacteria</taxon>
        <taxon>Pseudomonadati</taxon>
        <taxon>Pseudomonadota</taxon>
        <taxon>Alphaproteobacteria</taxon>
        <taxon>Rhodobacterales</taxon>
        <taxon>Paracoccaceae</taxon>
        <taxon>Pararhodobacter</taxon>
    </lineage>
</organism>
<dbReference type="RefSeq" id="WP_109534774.1">
    <property type="nucleotide sequence ID" value="NZ_QEYD01000012.1"/>
</dbReference>
<keyword evidence="11" id="KW-0676">Redox-active center</keyword>
<accession>A0A2U2C5S6</accession>